<gene>
    <name evidence="2" type="ordered locus">Srot_2952</name>
</gene>
<feature type="domain" description="DUF7683" evidence="1">
    <location>
        <begin position="1"/>
        <end position="69"/>
    </location>
</feature>
<dbReference type="OrthoDB" id="4557768at2"/>
<dbReference type="EMBL" id="CP001958">
    <property type="protein sequence ID" value="ADG99381.1"/>
    <property type="molecule type" value="Genomic_DNA"/>
</dbReference>
<sequence length="80" mass="9533">MWRIEAYSKADEFLAYELMMPTIDDETVRRVLGITEEGDEFRYYVYRIPSNTATEVFASYIEGEFEFDDSVKYKIAFEDD</sequence>
<name>D6ZDX4_SEGRD</name>
<dbReference type="AlphaFoldDB" id="D6ZDX4"/>
<dbReference type="Pfam" id="PF24731">
    <property type="entry name" value="DUF7683"/>
    <property type="match status" value="1"/>
</dbReference>
<protein>
    <recommendedName>
        <fullName evidence="1">DUF7683 domain-containing protein</fullName>
    </recommendedName>
</protein>
<evidence type="ECO:0000313" key="2">
    <source>
        <dbReference type="EMBL" id="ADG99381.1"/>
    </source>
</evidence>
<reference evidence="2 3" key="1">
    <citation type="journal article" date="2010" name="Stand. Genomic Sci.">
        <title>Complete genome sequence of Segniliparus rotundus type strain (CDC 1076).</title>
        <authorList>
            <person name="Sikorski J."/>
            <person name="Lapidus A."/>
            <person name="Copeland A."/>
            <person name="Misra M."/>
            <person name="Glavina Del Rio T."/>
            <person name="Nolan M."/>
            <person name="Lucas S."/>
            <person name="Chen F."/>
            <person name="Tice H."/>
            <person name="Cheng J.F."/>
            <person name="Jando M."/>
            <person name="Schneider S."/>
            <person name="Bruce D."/>
            <person name="Goodwin L."/>
            <person name="Pitluck S."/>
            <person name="Liolios K."/>
            <person name="Mikhailova N."/>
            <person name="Pati A."/>
            <person name="Ivanova N."/>
            <person name="Mavromatis K."/>
            <person name="Chen A."/>
            <person name="Palaniappan K."/>
            <person name="Chertkov O."/>
            <person name="Land M."/>
            <person name="Hauser L."/>
            <person name="Chang Y.J."/>
            <person name="Jeffries C.D."/>
            <person name="Brettin T."/>
            <person name="Detter J.C."/>
            <person name="Han C."/>
            <person name="Rohde M."/>
            <person name="Goker M."/>
            <person name="Bristow J."/>
            <person name="Eisen J.A."/>
            <person name="Markowitz V."/>
            <person name="Hugenholtz P."/>
            <person name="Kyrpides N.C."/>
            <person name="Klenk H.P."/>
        </authorList>
    </citation>
    <scope>NUCLEOTIDE SEQUENCE [LARGE SCALE GENOMIC DNA]</scope>
    <source>
        <strain evidence="3">ATCC BAA-972 / CDC 1076 / CIP 108378 / DSM 44985 / JCM 13578</strain>
    </source>
</reference>
<organism evidence="2 3">
    <name type="scientific">Segniliparus rotundus (strain ATCC BAA-972 / CDC 1076 / CIP 108378 / DSM 44985 / JCM 13578)</name>
    <dbReference type="NCBI Taxonomy" id="640132"/>
    <lineage>
        <taxon>Bacteria</taxon>
        <taxon>Bacillati</taxon>
        <taxon>Actinomycetota</taxon>
        <taxon>Actinomycetes</taxon>
        <taxon>Mycobacteriales</taxon>
        <taxon>Segniliparaceae</taxon>
        <taxon>Segniliparus</taxon>
    </lineage>
</organism>
<evidence type="ECO:0000259" key="1">
    <source>
        <dbReference type="Pfam" id="PF24731"/>
    </source>
</evidence>
<dbReference type="KEGG" id="srt:Srot_2952"/>
<dbReference type="HOGENOM" id="CLU_2604053_0_0_11"/>
<dbReference type="RefSeq" id="WP_013139828.1">
    <property type="nucleotide sequence ID" value="NC_014168.1"/>
</dbReference>
<evidence type="ECO:0000313" key="3">
    <source>
        <dbReference type="Proteomes" id="UP000002247"/>
    </source>
</evidence>
<dbReference type="STRING" id="640132.Srot_2952"/>
<accession>D6ZDX4</accession>
<dbReference type="Proteomes" id="UP000002247">
    <property type="component" value="Chromosome"/>
</dbReference>
<keyword evidence="3" id="KW-1185">Reference proteome</keyword>
<proteinExistence type="predicted"/>
<dbReference type="InterPro" id="IPR056100">
    <property type="entry name" value="DUF7683"/>
</dbReference>